<dbReference type="SFLD" id="SFLDG01140">
    <property type="entry name" value="C2.B:_Phosphomannomutase_and_P"/>
    <property type="match status" value="1"/>
</dbReference>
<dbReference type="GO" id="GO:0005829">
    <property type="term" value="C:cytosol"/>
    <property type="evidence" value="ECO:0007669"/>
    <property type="project" value="TreeGrafter"/>
</dbReference>
<dbReference type="InterPro" id="IPR000150">
    <property type="entry name" value="Cof"/>
</dbReference>
<evidence type="ECO:0000313" key="3">
    <source>
        <dbReference type="EMBL" id="MBC1616209.1"/>
    </source>
</evidence>
<dbReference type="EMBL" id="JAARYY010000005">
    <property type="protein sequence ID" value="MBC2244398.1"/>
    <property type="molecule type" value="Genomic_DNA"/>
</dbReference>
<sequence>MIFVKMETVVTDMDGTLLAKGGAEIQPLNKEVLLDWQKAGKKLVLATGRLDLAIMPFVHELDIKMPVISCNGALVRDFVNNKILMKSDISYDLLAQVIETVREYGVDYHVYTTERILGPTPTGKIAGFLKANKTLPENEQVPLTITDDVVGEIVQAGEFPLKVLVLSDEAETRQAVRDALAKLPLSVMSSGETLVDIMNVGIDKAHGLAFLDEAGWLDLETTIAFGDNENDIGMIELAKMGVAMENSIPETLAIADYVAGHHDTGGLGQFLLDFEK</sequence>
<keyword evidence="3" id="KW-0378">Hydrolase</keyword>
<dbReference type="NCBIfam" id="TIGR00099">
    <property type="entry name" value="Cof-subfamily"/>
    <property type="match status" value="1"/>
</dbReference>
<comment type="caution">
    <text evidence="3">The sequence shown here is derived from an EMBL/GenBank/DDBJ whole genome shotgun (WGS) entry which is preliminary data.</text>
</comment>
<dbReference type="PANTHER" id="PTHR10000">
    <property type="entry name" value="PHOSPHOSERINE PHOSPHATASE"/>
    <property type="match status" value="1"/>
</dbReference>
<evidence type="ECO:0000313" key="5">
    <source>
        <dbReference type="Proteomes" id="UP000544413"/>
    </source>
</evidence>
<evidence type="ECO:0000313" key="1">
    <source>
        <dbReference type="EMBL" id="MBC1401196.1"/>
    </source>
</evidence>
<gene>
    <name evidence="1" type="ORF">HB836_06250</name>
    <name evidence="3" type="ORF">HB904_08420</name>
    <name evidence="2" type="ORF">HB907_13625</name>
    <name evidence="4" type="ORF">HCB25_10005</name>
</gene>
<dbReference type="SUPFAM" id="SSF56784">
    <property type="entry name" value="HAD-like"/>
    <property type="match status" value="1"/>
</dbReference>
<dbReference type="EMBL" id="JAARRU010000004">
    <property type="protein sequence ID" value="MBC1566448.1"/>
    <property type="molecule type" value="Genomic_DNA"/>
</dbReference>
<dbReference type="AlphaFoldDB" id="A0A7X0YIG3"/>
<protein>
    <submittedName>
        <fullName evidence="3">Cof-type HAD-IIB family hydrolase</fullName>
    </submittedName>
</protein>
<dbReference type="RefSeq" id="WP_185348517.1">
    <property type="nucleotide sequence ID" value="NZ_JAAROZ010000009.1"/>
</dbReference>
<evidence type="ECO:0000313" key="8">
    <source>
        <dbReference type="Proteomes" id="UP000586951"/>
    </source>
</evidence>
<evidence type="ECO:0000313" key="7">
    <source>
        <dbReference type="Proteomes" id="UP000574104"/>
    </source>
</evidence>
<proteinExistence type="predicted"/>
<dbReference type="GO" id="GO:0000287">
    <property type="term" value="F:magnesium ion binding"/>
    <property type="evidence" value="ECO:0007669"/>
    <property type="project" value="TreeGrafter"/>
</dbReference>
<reference evidence="5 6" key="1">
    <citation type="submission" date="2020-03" db="EMBL/GenBank/DDBJ databases">
        <title>Soil Listeria distribution.</title>
        <authorList>
            <person name="Liao J."/>
            <person name="Wiedmann M."/>
        </authorList>
    </citation>
    <scope>NUCLEOTIDE SEQUENCE [LARGE SCALE GENOMIC DNA]</scope>
    <source>
        <strain evidence="4 6">FSL L7-0153</strain>
        <strain evidence="3 7">FSL L7-1299</strain>
        <strain evidence="2 8">FSL L7-1427</strain>
        <strain evidence="1 5">FSL L7-1658</strain>
    </source>
</reference>
<dbReference type="InterPro" id="IPR036412">
    <property type="entry name" value="HAD-like_sf"/>
</dbReference>
<dbReference type="PROSITE" id="PS01229">
    <property type="entry name" value="COF_2"/>
    <property type="match status" value="1"/>
</dbReference>
<dbReference type="Proteomes" id="UP000544413">
    <property type="component" value="Unassembled WGS sequence"/>
</dbReference>
<dbReference type="Proteomes" id="UP000586951">
    <property type="component" value="Unassembled WGS sequence"/>
</dbReference>
<dbReference type="Proteomes" id="UP000574104">
    <property type="component" value="Unassembled WGS sequence"/>
</dbReference>
<evidence type="ECO:0000313" key="4">
    <source>
        <dbReference type="EMBL" id="MBC2244398.1"/>
    </source>
</evidence>
<dbReference type="EMBL" id="JAARPT010000003">
    <property type="protein sequence ID" value="MBC1401196.1"/>
    <property type="molecule type" value="Genomic_DNA"/>
</dbReference>
<name>A0A7X0YIG3_9LIST</name>
<dbReference type="SFLD" id="SFLDS00003">
    <property type="entry name" value="Haloacid_Dehalogenase"/>
    <property type="match status" value="1"/>
</dbReference>
<dbReference type="Gene3D" id="3.30.1240.10">
    <property type="match status" value="1"/>
</dbReference>
<dbReference type="Pfam" id="PF08282">
    <property type="entry name" value="Hydrolase_3"/>
    <property type="match status" value="1"/>
</dbReference>
<dbReference type="Proteomes" id="UP000550367">
    <property type="component" value="Unassembled WGS sequence"/>
</dbReference>
<dbReference type="EMBL" id="JAARSH010000005">
    <property type="protein sequence ID" value="MBC1616209.1"/>
    <property type="molecule type" value="Genomic_DNA"/>
</dbReference>
<evidence type="ECO:0000313" key="6">
    <source>
        <dbReference type="Proteomes" id="UP000550367"/>
    </source>
</evidence>
<dbReference type="GO" id="GO:0016791">
    <property type="term" value="F:phosphatase activity"/>
    <property type="evidence" value="ECO:0007669"/>
    <property type="project" value="TreeGrafter"/>
</dbReference>
<dbReference type="InterPro" id="IPR023214">
    <property type="entry name" value="HAD_sf"/>
</dbReference>
<accession>A0A7X0YIG3</accession>
<organism evidence="3 7">
    <name type="scientific">Listeria booriae</name>
    <dbReference type="NCBI Taxonomy" id="1552123"/>
    <lineage>
        <taxon>Bacteria</taxon>
        <taxon>Bacillati</taxon>
        <taxon>Bacillota</taxon>
        <taxon>Bacilli</taxon>
        <taxon>Bacillales</taxon>
        <taxon>Listeriaceae</taxon>
        <taxon>Listeria</taxon>
    </lineage>
</organism>
<dbReference type="PANTHER" id="PTHR10000:SF8">
    <property type="entry name" value="HAD SUPERFAMILY HYDROLASE-LIKE, TYPE 3"/>
    <property type="match status" value="1"/>
</dbReference>
<dbReference type="Gene3D" id="3.40.50.1000">
    <property type="entry name" value="HAD superfamily/HAD-like"/>
    <property type="match status" value="1"/>
</dbReference>
<evidence type="ECO:0000313" key="2">
    <source>
        <dbReference type="EMBL" id="MBC1566448.1"/>
    </source>
</evidence>